<dbReference type="GO" id="GO:0030246">
    <property type="term" value="F:carbohydrate binding"/>
    <property type="evidence" value="ECO:0007669"/>
    <property type="project" value="InterPro"/>
</dbReference>
<organism evidence="3 4">
    <name type="scientific">Paraburkholderia ribeironis</name>
    <dbReference type="NCBI Taxonomy" id="1247936"/>
    <lineage>
        <taxon>Bacteria</taxon>
        <taxon>Pseudomonadati</taxon>
        <taxon>Pseudomonadota</taxon>
        <taxon>Betaproteobacteria</taxon>
        <taxon>Burkholderiales</taxon>
        <taxon>Burkholderiaceae</taxon>
        <taxon>Paraburkholderia</taxon>
    </lineage>
</organism>
<evidence type="ECO:0008006" key="5">
    <source>
        <dbReference type="Google" id="ProtNLM"/>
    </source>
</evidence>
<dbReference type="Proteomes" id="UP000187012">
    <property type="component" value="Unassembled WGS sequence"/>
</dbReference>
<name>A0A1N7SJA8_9BURK</name>
<gene>
    <name evidence="3" type="ORF">BN2475_730005</name>
</gene>
<proteinExistence type="predicted"/>
<evidence type="ECO:0000313" key="3">
    <source>
        <dbReference type="EMBL" id="SIT47408.1"/>
    </source>
</evidence>
<accession>A0A1N7SJA8</accession>
<evidence type="ECO:0000256" key="2">
    <source>
        <dbReference type="SAM" id="SignalP"/>
    </source>
</evidence>
<dbReference type="InterPro" id="IPR013784">
    <property type="entry name" value="Carb-bd-like_fold"/>
</dbReference>
<evidence type="ECO:0000313" key="4">
    <source>
        <dbReference type="Proteomes" id="UP000187012"/>
    </source>
</evidence>
<dbReference type="STRING" id="1247936.BN2475_730005"/>
<feature type="compositionally biased region" description="Polar residues" evidence="1">
    <location>
        <begin position="40"/>
        <end position="50"/>
    </location>
</feature>
<evidence type="ECO:0000256" key="1">
    <source>
        <dbReference type="SAM" id="MobiDB-lite"/>
    </source>
</evidence>
<protein>
    <recommendedName>
        <fullName evidence="5">Carboxypeptidase regulatory-like domain-containing protein</fullName>
    </recommendedName>
</protein>
<feature type="signal peptide" evidence="2">
    <location>
        <begin position="1"/>
        <end position="30"/>
    </location>
</feature>
<reference evidence="3 4" key="1">
    <citation type="submission" date="2016-12" db="EMBL/GenBank/DDBJ databases">
        <authorList>
            <person name="Song W.-J."/>
            <person name="Kurnit D.M."/>
        </authorList>
    </citation>
    <scope>NUCLEOTIDE SEQUENCE [LARGE SCALE GENOMIC DNA]</scope>
    <source>
        <strain evidence="3 4">STM7296</strain>
    </source>
</reference>
<feature type="chain" id="PRO_5012975653" description="Carboxypeptidase regulatory-like domain-containing protein" evidence="2">
    <location>
        <begin position="31"/>
        <end position="167"/>
    </location>
</feature>
<keyword evidence="2" id="KW-0732">Signal</keyword>
<dbReference type="EMBL" id="CYGX02000073">
    <property type="protein sequence ID" value="SIT47408.1"/>
    <property type="molecule type" value="Genomic_DNA"/>
</dbReference>
<dbReference type="SUPFAM" id="SSF49452">
    <property type="entry name" value="Starch-binding domain-like"/>
    <property type="match status" value="1"/>
</dbReference>
<feature type="region of interest" description="Disordered" evidence="1">
    <location>
        <begin position="35"/>
        <end position="62"/>
    </location>
</feature>
<dbReference type="AlphaFoldDB" id="A0A1N7SJA8"/>
<keyword evidence="4" id="KW-1185">Reference proteome</keyword>
<sequence>MMKTQRNQRRFAAVAACTALTLGLAGGAHAQQQASEVVGGTTTDNTSAGNTNGGGMPQIQQHGDVSYVSGGVGLDESKALQQAQSQWPLSLRFTGPSAEFLADVQVRLVDAHNAEVLNTASRGPYMLVRVHPGQYTVHARYKDEEQTRSVTVPATGTAKSAFYWNMK</sequence>
<dbReference type="Gene3D" id="2.60.40.1120">
    <property type="entry name" value="Carboxypeptidase-like, regulatory domain"/>
    <property type="match status" value="1"/>
</dbReference>